<feature type="region of interest" description="Disordered" evidence="1">
    <location>
        <begin position="1"/>
        <end position="33"/>
    </location>
</feature>
<dbReference type="Pfam" id="PF22777">
    <property type="entry name" value="VKGC_lumenal_dom"/>
    <property type="match status" value="1"/>
</dbReference>
<dbReference type="GO" id="GO:0019842">
    <property type="term" value="F:vitamin binding"/>
    <property type="evidence" value="ECO:0007669"/>
    <property type="project" value="TreeGrafter"/>
</dbReference>
<feature type="domain" description="Vitamin K-dependent gamma-carboxylase lumenal" evidence="3">
    <location>
        <begin position="351"/>
        <end position="512"/>
    </location>
</feature>
<dbReference type="OrthoDB" id="206689at2759"/>
<evidence type="ECO:0000259" key="3">
    <source>
        <dbReference type="Pfam" id="PF22777"/>
    </source>
</evidence>
<evidence type="ECO:0000256" key="2">
    <source>
        <dbReference type="SAM" id="Phobius"/>
    </source>
</evidence>
<name>A0A1E7ESG3_9STRA</name>
<keyword evidence="5" id="KW-1185">Reference proteome</keyword>
<evidence type="ECO:0000313" key="5">
    <source>
        <dbReference type="Proteomes" id="UP000095751"/>
    </source>
</evidence>
<dbReference type="PANTHER" id="PTHR12639:SF7">
    <property type="entry name" value="HTTM DOMAIN-CONTAINING PROTEIN"/>
    <property type="match status" value="1"/>
</dbReference>
<feature type="transmembrane region" description="Helical" evidence="2">
    <location>
        <begin position="350"/>
        <end position="368"/>
    </location>
</feature>
<accession>A0A1E7ESG3</accession>
<organism evidence="4 5">
    <name type="scientific">Fragilariopsis cylindrus CCMP1102</name>
    <dbReference type="NCBI Taxonomy" id="635003"/>
    <lineage>
        <taxon>Eukaryota</taxon>
        <taxon>Sar</taxon>
        <taxon>Stramenopiles</taxon>
        <taxon>Ochrophyta</taxon>
        <taxon>Bacillariophyta</taxon>
        <taxon>Bacillariophyceae</taxon>
        <taxon>Bacillariophycidae</taxon>
        <taxon>Bacillariales</taxon>
        <taxon>Bacillariaceae</taxon>
        <taxon>Fragilariopsis</taxon>
    </lineage>
</organism>
<dbReference type="InterPro" id="IPR007782">
    <property type="entry name" value="VKG_COase"/>
</dbReference>
<reference evidence="4 5" key="1">
    <citation type="submission" date="2016-09" db="EMBL/GenBank/DDBJ databases">
        <title>Extensive genetic diversity and differential bi-allelic expression allows diatom success in the polar Southern Ocean.</title>
        <authorList>
            <consortium name="DOE Joint Genome Institute"/>
            <person name="Mock T."/>
            <person name="Otillar R.P."/>
            <person name="Strauss J."/>
            <person name="Dupont C."/>
            <person name="Frickenhaus S."/>
            <person name="Maumus F."/>
            <person name="Mcmullan M."/>
            <person name="Sanges R."/>
            <person name="Schmutz J."/>
            <person name="Toseland A."/>
            <person name="Valas R."/>
            <person name="Veluchamy A."/>
            <person name="Ward B.J."/>
            <person name="Allen A."/>
            <person name="Barry K."/>
            <person name="Falciatore A."/>
            <person name="Ferrante M."/>
            <person name="Fortunato A.E."/>
            <person name="Gloeckner G."/>
            <person name="Gruber A."/>
            <person name="Hipkin R."/>
            <person name="Janech M."/>
            <person name="Kroth P."/>
            <person name="Leese F."/>
            <person name="Lindquist E."/>
            <person name="Lyon B.R."/>
            <person name="Martin J."/>
            <person name="Mayer C."/>
            <person name="Parker M."/>
            <person name="Quesneville H."/>
            <person name="Raymond J."/>
            <person name="Uhlig C."/>
            <person name="Valentin K.U."/>
            <person name="Worden A.Z."/>
            <person name="Armbrust E.V."/>
            <person name="Bowler C."/>
            <person name="Green B."/>
            <person name="Moulton V."/>
            <person name="Van Oosterhout C."/>
            <person name="Grigoriev I."/>
        </authorList>
    </citation>
    <scope>NUCLEOTIDE SEQUENCE [LARGE SCALE GENOMIC DNA]</scope>
    <source>
        <strain evidence="4 5">CCMP1102</strain>
    </source>
</reference>
<dbReference type="Proteomes" id="UP000095751">
    <property type="component" value="Unassembled WGS sequence"/>
</dbReference>
<evidence type="ECO:0000313" key="4">
    <source>
        <dbReference type="EMBL" id="OEU08901.1"/>
    </source>
</evidence>
<feature type="transmembrane region" description="Helical" evidence="2">
    <location>
        <begin position="136"/>
        <end position="161"/>
    </location>
</feature>
<dbReference type="GO" id="GO:0008488">
    <property type="term" value="F:gamma-glutamyl carboxylase activity"/>
    <property type="evidence" value="ECO:0007669"/>
    <property type="project" value="InterPro"/>
</dbReference>
<dbReference type="PANTHER" id="PTHR12639">
    <property type="entry name" value="VITAMIN K-DEPENDENT GAMMA-CARBOXYLASE"/>
    <property type="match status" value="1"/>
</dbReference>
<keyword evidence="2" id="KW-1133">Transmembrane helix</keyword>
<feature type="transmembrane region" description="Helical" evidence="2">
    <location>
        <begin position="109"/>
        <end position="130"/>
    </location>
</feature>
<feature type="transmembrane region" description="Helical" evidence="2">
    <location>
        <begin position="233"/>
        <end position="255"/>
    </location>
</feature>
<keyword evidence="2" id="KW-0812">Transmembrane</keyword>
<evidence type="ECO:0000256" key="1">
    <source>
        <dbReference type="SAM" id="MobiDB-lite"/>
    </source>
</evidence>
<proteinExistence type="predicted"/>
<sequence length="662" mass="75683">MKGGVTTTSTTSTSTSTKSTSTSTSTKSTSTSTTTTTTSSIIIFGKKYVYTSFTLWRIAFYLLMAYNWQKIFHGPLGGPWHDSMTYDHTEFLYDKLAPNTIESTEKLRWFGFIIALLSIFNNQTTILFAILTGQHIFTSLIMFINHHYLFFLLSTLMAIYCNCNKNNIHDRSGWHHALRGQIIVVYAFASLWKFDIDWIDGTIIKGIFLSFEDQGVHRGIPWHQLYDTYGPNLFVFLGCSGLLLDFILFVVLMFLKPGNKLQSVAIIFHGFTGYTMSQRIGYSFPLAMILASLLFQPSNIIDQDQIDIVGGGRGRGHGDTLSHAEWLLLQIVGSKSTTTLQKKRLRRRHILPLIWLLFQWLIPLRMPFISNFEYKNTFEGYRWSWTMMLHGKVNMHSPGISFMTLRPTCNGNPYPNPQATNNPFWDIHSFQYEDHLQSSIRAQTVMQMFPRQMPKVFYQVNEIIGDQCTTTDMVMKTAYFSSVNEGPFRRIIDPTIDLLTAYHAHANLPWLSKLWYAIIDRSPPDHEFVLRGSGSIDILPEGNVKNKPDEITLVDRSSCLQIDPIRIHSNHFNIKFDTDSDVPFRLLLRGCPELNLQNCQEMYLNKGEEIHLSAIRTVTIGIDKRAVLGNTTCSESTKEDVVIKLTQIQNIGGMMEPPQDQD</sequence>
<dbReference type="AlphaFoldDB" id="A0A1E7ESG3"/>
<dbReference type="KEGG" id="fcy:FRACYDRAFT_249245"/>
<dbReference type="EMBL" id="KV784378">
    <property type="protein sequence ID" value="OEU08901.1"/>
    <property type="molecule type" value="Genomic_DNA"/>
</dbReference>
<protein>
    <recommendedName>
        <fullName evidence="3">Vitamin K-dependent gamma-carboxylase lumenal domain-containing protein</fullName>
    </recommendedName>
</protein>
<keyword evidence="2" id="KW-0472">Membrane</keyword>
<dbReference type="InParanoid" id="A0A1E7ESG3"/>
<dbReference type="InterPro" id="IPR053935">
    <property type="entry name" value="VKGC_lumenal_dom"/>
</dbReference>
<gene>
    <name evidence="4" type="ORF">FRACYDRAFT_249245</name>
</gene>